<accession>A0A8J7FHB4</accession>
<dbReference type="GO" id="GO:0016810">
    <property type="term" value="F:hydrolase activity, acting on carbon-nitrogen (but not peptide) bonds"/>
    <property type="evidence" value="ECO:0007669"/>
    <property type="project" value="InterPro"/>
</dbReference>
<feature type="domain" description="Amidohydrolase 3" evidence="2">
    <location>
        <begin position="66"/>
        <end position="541"/>
    </location>
</feature>
<dbReference type="CDD" id="cd01300">
    <property type="entry name" value="YtcJ_like"/>
    <property type="match status" value="1"/>
</dbReference>
<dbReference type="PANTHER" id="PTHR22642:SF21">
    <property type="entry name" value="PERIPLASMIC PROTEIN"/>
    <property type="match status" value="1"/>
</dbReference>
<dbReference type="InterPro" id="IPR033932">
    <property type="entry name" value="YtcJ-like"/>
</dbReference>
<evidence type="ECO:0000313" key="4">
    <source>
        <dbReference type="Proteomes" id="UP000640333"/>
    </source>
</evidence>
<dbReference type="Gene3D" id="3.20.20.140">
    <property type="entry name" value="Metal-dependent hydrolases"/>
    <property type="match status" value="1"/>
</dbReference>
<organism evidence="3 4">
    <name type="scientific">Pontibacterium sinense</name>
    <dbReference type="NCBI Taxonomy" id="2781979"/>
    <lineage>
        <taxon>Bacteria</taxon>
        <taxon>Pseudomonadati</taxon>
        <taxon>Pseudomonadota</taxon>
        <taxon>Gammaproteobacteria</taxon>
        <taxon>Oceanospirillales</taxon>
        <taxon>Oceanospirillaceae</taxon>
        <taxon>Pontibacterium</taxon>
    </lineage>
</organism>
<dbReference type="Proteomes" id="UP000640333">
    <property type="component" value="Unassembled WGS sequence"/>
</dbReference>
<keyword evidence="4" id="KW-1185">Reference proteome</keyword>
<dbReference type="SUPFAM" id="SSF51556">
    <property type="entry name" value="Metallo-dependent hydrolases"/>
    <property type="match status" value="1"/>
</dbReference>
<reference evidence="3" key="1">
    <citation type="submission" date="2020-10" db="EMBL/GenBank/DDBJ databases">
        <title>Bacterium isolated from coastal waters sediment.</title>
        <authorList>
            <person name="Chen R.-J."/>
            <person name="Lu D.-C."/>
            <person name="Zhu K.-L."/>
            <person name="Du Z.-J."/>
        </authorList>
    </citation>
    <scope>NUCLEOTIDE SEQUENCE</scope>
    <source>
        <strain evidence="3">N1Y112</strain>
    </source>
</reference>
<feature type="chain" id="PRO_5035245423" evidence="1">
    <location>
        <begin position="19"/>
        <end position="560"/>
    </location>
</feature>
<feature type="signal peptide" evidence="1">
    <location>
        <begin position="1"/>
        <end position="18"/>
    </location>
</feature>
<dbReference type="InterPro" id="IPR011059">
    <property type="entry name" value="Metal-dep_hydrolase_composite"/>
</dbReference>
<keyword evidence="1" id="KW-0732">Signal</keyword>
<comment type="caution">
    <text evidence="3">The sequence shown here is derived from an EMBL/GenBank/DDBJ whole genome shotgun (WGS) entry which is preliminary data.</text>
</comment>
<gene>
    <name evidence="3" type="ORF">IOQ59_10335</name>
</gene>
<dbReference type="InterPro" id="IPR013108">
    <property type="entry name" value="Amidohydro_3"/>
</dbReference>
<evidence type="ECO:0000256" key="1">
    <source>
        <dbReference type="SAM" id="SignalP"/>
    </source>
</evidence>
<evidence type="ECO:0000313" key="3">
    <source>
        <dbReference type="EMBL" id="MBE9397658.1"/>
    </source>
</evidence>
<proteinExistence type="predicted"/>
<dbReference type="PANTHER" id="PTHR22642">
    <property type="entry name" value="IMIDAZOLONEPROPIONASE"/>
    <property type="match status" value="1"/>
</dbReference>
<dbReference type="Gene3D" id="3.10.310.70">
    <property type="match status" value="1"/>
</dbReference>
<sequence length="560" mass="62146">MKQQTCALLLLFSGSLQSAELVLKNGHILKVDAEFGQASALAIDGGRIVAIGDESDITSHITESTEVIDLEGRTVIPGLIDNHMHLVRAAQNWQQQIRLEGVLDYRQALQRIADIAAKAKPGQWLIASGGFVERQFSGRPKAGFLRVDLDKAAPNNPVYLQHLFDWGYANSQAMRHIGVDATNPPQMPGLLLDGKGLPEGPVTKRAQFLIEQKIAELRGQEQLAHSRQALKDLARAGLTTVVDAGGFDTHDRLYEPFERLDSRGEMPIRLFYMKQVIPWGKEDLSPDLARLEGVTFNRGSAFFRPVAVGEQLMLSVQDSAGRAARSSEQVKAEFLANARELAKQGLPLHLHAVHDTSINQHLDAFEEINKEYPLAPLRWTFAHVDGVKPDTIERAKALGVLFAIHSRPVLIGYRFQARFGAAAQQMTPMKTLSDKGVLWGLGSDSPVVSIYNPFRTLWWAVNGQMIDGTQISEQNVDRRQALIAHTINNAKLAFMEDQIGSLEVGKRADLLILNQDYLSVDRRKIASIKPLATMVEGRWVYRSGELGPFVDRVEQSDTQH</sequence>
<name>A0A8J7FHB4_9GAMM</name>
<dbReference type="Pfam" id="PF07969">
    <property type="entry name" value="Amidohydro_3"/>
    <property type="match status" value="1"/>
</dbReference>
<dbReference type="InterPro" id="IPR032466">
    <property type="entry name" value="Metal_Hydrolase"/>
</dbReference>
<dbReference type="EMBL" id="JADEYS010000009">
    <property type="protein sequence ID" value="MBE9397658.1"/>
    <property type="molecule type" value="Genomic_DNA"/>
</dbReference>
<dbReference type="AlphaFoldDB" id="A0A8J7FHB4"/>
<dbReference type="RefSeq" id="WP_193953213.1">
    <property type="nucleotide sequence ID" value="NZ_JADEYS010000009.1"/>
</dbReference>
<dbReference type="SUPFAM" id="SSF51338">
    <property type="entry name" value="Composite domain of metallo-dependent hydrolases"/>
    <property type="match status" value="1"/>
</dbReference>
<evidence type="ECO:0000259" key="2">
    <source>
        <dbReference type="Pfam" id="PF07969"/>
    </source>
</evidence>
<protein>
    <submittedName>
        <fullName evidence="3">Amidohydrolase</fullName>
    </submittedName>
</protein>
<dbReference type="Gene3D" id="2.30.40.10">
    <property type="entry name" value="Urease, subunit C, domain 1"/>
    <property type="match status" value="1"/>
</dbReference>